<proteinExistence type="predicted"/>
<sequence>MDIRRAFAESDSMPRRSVLAMTVLALAGALACQRQEPSPEEVRIHGVTIRLKPGDAQSYVGEGTRYARVPLTAETDLALDERFDWNVPADFMSSIPVAFGQGERRRLGRFELACAVGSLMLYRCGIHSLFRSMPFVLLFKTPPQSEAEVAAQVAAADAFLRRRVAPDGPSAPRLQLKR</sequence>
<dbReference type="EMBL" id="JACIEV010000019">
    <property type="protein sequence ID" value="MBB4155687.1"/>
    <property type="molecule type" value="Genomic_DNA"/>
</dbReference>
<reference evidence="1 2" key="1">
    <citation type="submission" date="2020-08" db="EMBL/GenBank/DDBJ databases">
        <title>Genomic Encyclopedia of Type Strains, Phase IV (KMG-IV): sequencing the most valuable type-strain genomes for metagenomic binning, comparative biology and taxonomic classification.</title>
        <authorList>
            <person name="Goeker M."/>
        </authorList>
    </citation>
    <scope>NUCLEOTIDE SEQUENCE [LARGE SCALE GENOMIC DNA]</scope>
    <source>
        <strain evidence="1 2">YC6723</strain>
    </source>
</reference>
<protein>
    <recommendedName>
        <fullName evidence="3">Lipoprotein</fullName>
    </recommendedName>
</protein>
<keyword evidence="2" id="KW-1185">Reference proteome</keyword>
<accession>A0A840FJ03</accession>
<evidence type="ECO:0008006" key="3">
    <source>
        <dbReference type="Google" id="ProtNLM"/>
    </source>
</evidence>
<evidence type="ECO:0000313" key="1">
    <source>
        <dbReference type="EMBL" id="MBB4155687.1"/>
    </source>
</evidence>
<comment type="caution">
    <text evidence="1">The sequence shown here is derived from an EMBL/GenBank/DDBJ whole genome shotgun (WGS) entry which is preliminary data.</text>
</comment>
<dbReference type="AlphaFoldDB" id="A0A840FJ03"/>
<organism evidence="1 2">
    <name type="scientific">Sphingomonas jinjuensis</name>
    <dbReference type="NCBI Taxonomy" id="535907"/>
    <lineage>
        <taxon>Bacteria</taxon>
        <taxon>Pseudomonadati</taxon>
        <taxon>Pseudomonadota</taxon>
        <taxon>Alphaproteobacteria</taxon>
        <taxon>Sphingomonadales</taxon>
        <taxon>Sphingomonadaceae</taxon>
        <taxon>Sphingomonas</taxon>
    </lineage>
</organism>
<name>A0A840FJ03_9SPHN</name>
<evidence type="ECO:0000313" key="2">
    <source>
        <dbReference type="Proteomes" id="UP000529795"/>
    </source>
</evidence>
<gene>
    <name evidence="1" type="ORF">GGQ80_003612</name>
</gene>
<dbReference type="PROSITE" id="PS51257">
    <property type="entry name" value="PROKAR_LIPOPROTEIN"/>
    <property type="match status" value="1"/>
</dbReference>
<dbReference type="Proteomes" id="UP000529795">
    <property type="component" value="Unassembled WGS sequence"/>
</dbReference>